<comment type="caution">
    <text evidence="2">The sequence shown here is derived from an EMBL/GenBank/DDBJ whole genome shotgun (WGS) entry which is preliminary data.</text>
</comment>
<reference evidence="2" key="1">
    <citation type="submission" date="2018-05" db="EMBL/GenBank/DDBJ databases">
        <title>Draft genome of Mucuna pruriens seed.</title>
        <authorList>
            <person name="Nnadi N.E."/>
            <person name="Vos R."/>
            <person name="Hasami M.H."/>
            <person name="Devisetty U.K."/>
            <person name="Aguiy J.C."/>
        </authorList>
    </citation>
    <scope>NUCLEOTIDE SEQUENCE [LARGE SCALE GENOMIC DNA]</scope>
    <source>
        <strain evidence="2">JCA_2017</strain>
    </source>
</reference>
<dbReference type="OrthoDB" id="1751727at2759"/>
<keyword evidence="3" id="KW-1185">Reference proteome</keyword>
<evidence type="ECO:0000313" key="2">
    <source>
        <dbReference type="EMBL" id="RDX82780.1"/>
    </source>
</evidence>
<gene>
    <name evidence="2" type="ORF">CR513_36399</name>
</gene>
<protein>
    <submittedName>
        <fullName evidence="2">Uncharacterized protein</fullName>
    </submittedName>
</protein>
<name>A0A371FX45_MUCPR</name>
<organism evidence="2 3">
    <name type="scientific">Mucuna pruriens</name>
    <name type="common">Velvet bean</name>
    <name type="synonym">Dolichos pruriens</name>
    <dbReference type="NCBI Taxonomy" id="157652"/>
    <lineage>
        <taxon>Eukaryota</taxon>
        <taxon>Viridiplantae</taxon>
        <taxon>Streptophyta</taxon>
        <taxon>Embryophyta</taxon>
        <taxon>Tracheophyta</taxon>
        <taxon>Spermatophyta</taxon>
        <taxon>Magnoliopsida</taxon>
        <taxon>eudicotyledons</taxon>
        <taxon>Gunneridae</taxon>
        <taxon>Pentapetalae</taxon>
        <taxon>rosids</taxon>
        <taxon>fabids</taxon>
        <taxon>Fabales</taxon>
        <taxon>Fabaceae</taxon>
        <taxon>Papilionoideae</taxon>
        <taxon>50 kb inversion clade</taxon>
        <taxon>NPAAA clade</taxon>
        <taxon>indigoferoid/millettioid clade</taxon>
        <taxon>Phaseoleae</taxon>
        <taxon>Mucuna</taxon>
    </lineage>
</organism>
<dbReference type="AlphaFoldDB" id="A0A371FX45"/>
<feature type="non-terminal residue" evidence="2">
    <location>
        <position position="1"/>
    </location>
</feature>
<sequence>MEEIRTRAEKHIEQEEDQGDRLEAERQSADPRGEVKYPPKPRDYPLTLTPLREKRAQILRDIYHTHLLKYPKETKGWRMGANL</sequence>
<dbReference type="EMBL" id="QJKJ01007555">
    <property type="protein sequence ID" value="RDX82780.1"/>
    <property type="molecule type" value="Genomic_DNA"/>
</dbReference>
<proteinExistence type="predicted"/>
<dbReference type="Proteomes" id="UP000257109">
    <property type="component" value="Unassembled WGS sequence"/>
</dbReference>
<feature type="compositionally biased region" description="Basic and acidic residues" evidence="1">
    <location>
        <begin position="1"/>
        <end position="43"/>
    </location>
</feature>
<feature type="region of interest" description="Disordered" evidence="1">
    <location>
        <begin position="1"/>
        <end position="48"/>
    </location>
</feature>
<evidence type="ECO:0000256" key="1">
    <source>
        <dbReference type="SAM" id="MobiDB-lite"/>
    </source>
</evidence>
<accession>A0A371FX45</accession>
<evidence type="ECO:0000313" key="3">
    <source>
        <dbReference type="Proteomes" id="UP000257109"/>
    </source>
</evidence>